<keyword evidence="1" id="KW-1133">Transmembrane helix</keyword>
<dbReference type="InterPro" id="IPR045584">
    <property type="entry name" value="Pilin-like"/>
</dbReference>
<dbReference type="Proteomes" id="UP000464378">
    <property type="component" value="Chromosome"/>
</dbReference>
<dbReference type="InterPro" id="IPR011453">
    <property type="entry name" value="DUF1559"/>
</dbReference>
<evidence type="ECO:0000256" key="1">
    <source>
        <dbReference type="SAM" id="Phobius"/>
    </source>
</evidence>
<gene>
    <name evidence="3" type="ORF">GMBLW1_28210</name>
</gene>
<dbReference type="PANTHER" id="PTHR30093">
    <property type="entry name" value="GENERAL SECRETION PATHWAY PROTEIN G"/>
    <property type="match status" value="1"/>
</dbReference>
<dbReference type="Gene3D" id="3.30.700.10">
    <property type="entry name" value="Glycoprotein, Type 4 Pilin"/>
    <property type="match status" value="1"/>
</dbReference>
<keyword evidence="1" id="KW-0812">Transmembrane</keyword>
<dbReference type="PANTHER" id="PTHR30093:SF2">
    <property type="entry name" value="TYPE II SECRETION SYSTEM PROTEIN H"/>
    <property type="match status" value="1"/>
</dbReference>
<reference evidence="3" key="1">
    <citation type="submission" date="2019-04" db="EMBL/GenBank/DDBJ databases">
        <authorList>
            <consortium name="Science for Life Laboratories"/>
        </authorList>
    </citation>
    <scope>NUCLEOTIDE SEQUENCE</scope>
    <source>
        <strain evidence="3">MBLW1</strain>
    </source>
</reference>
<dbReference type="RefSeq" id="WP_162661124.1">
    <property type="nucleotide sequence ID" value="NZ_LR593887.1"/>
</dbReference>
<sequence>MRCRFASRSRQGFTLIELLVVIAIIAILIGLLLPAVQKVREAAARMKCQNNVKQIGIALHSYHDANSTLPPGVSAGFHGLASYGPDWDRRSWPIFLLPYVEQDNLFRFVEARVQVVSVSGGHTIFFNEVGTVVSAFVCPSDPNAPKNLTAGAGTPNAGQGAHTNYAGCVGNTTASYTNADLGGMLYGKSRVRLTDVNDGLSNTLMTGEILLSQDTGSHDTRGRMHNAVHAGVSFSTGLPPNTTVGDEQQSYCIPVPNRAPCGGSGLRLSLRSNHTGGVNVGLGDGSVRFITNNINLTTYQSLGTRAGGEVVADY</sequence>
<dbReference type="InParanoid" id="A0A6C2YIR4"/>
<dbReference type="AlphaFoldDB" id="A0A6C2YIR4"/>
<evidence type="ECO:0000259" key="2">
    <source>
        <dbReference type="Pfam" id="PF07596"/>
    </source>
</evidence>
<dbReference type="KEGG" id="tim:GMBLW1_28210"/>
<name>A0A6C2YIR4_9BACT</name>
<dbReference type="PROSITE" id="PS00409">
    <property type="entry name" value="PROKAR_NTER_METHYL"/>
    <property type="match status" value="1"/>
</dbReference>
<organism evidence="3">
    <name type="scientific">Tuwongella immobilis</name>
    <dbReference type="NCBI Taxonomy" id="692036"/>
    <lineage>
        <taxon>Bacteria</taxon>
        <taxon>Pseudomonadati</taxon>
        <taxon>Planctomycetota</taxon>
        <taxon>Planctomycetia</taxon>
        <taxon>Gemmatales</taxon>
        <taxon>Gemmataceae</taxon>
        <taxon>Tuwongella</taxon>
    </lineage>
</organism>
<dbReference type="EMBL" id="LR593887">
    <property type="protein sequence ID" value="VTR97703.1"/>
    <property type="molecule type" value="Genomic_DNA"/>
</dbReference>
<dbReference type="InterPro" id="IPR027558">
    <property type="entry name" value="Pre_pil_HX9DG_C"/>
</dbReference>
<evidence type="ECO:0000313" key="3">
    <source>
        <dbReference type="EMBL" id="VIP01139.1"/>
    </source>
</evidence>
<proteinExistence type="predicted"/>
<dbReference type="Pfam" id="PF07596">
    <property type="entry name" value="SBP_bac_10"/>
    <property type="match status" value="1"/>
</dbReference>
<keyword evidence="4" id="KW-1185">Reference proteome</keyword>
<dbReference type="Pfam" id="PF07963">
    <property type="entry name" value="N_methyl"/>
    <property type="match status" value="1"/>
</dbReference>
<dbReference type="EMBL" id="LR586016">
    <property type="protein sequence ID" value="VIP01139.1"/>
    <property type="molecule type" value="Genomic_DNA"/>
</dbReference>
<feature type="transmembrane region" description="Helical" evidence="1">
    <location>
        <begin position="12"/>
        <end position="36"/>
    </location>
</feature>
<evidence type="ECO:0000313" key="4">
    <source>
        <dbReference type="Proteomes" id="UP000464378"/>
    </source>
</evidence>
<dbReference type="NCBIfam" id="TIGR04294">
    <property type="entry name" value="pre_pil_HX9DG"/>
    <property type="match status" value="1"/>
</dbReference>
<dbReference type="SUPFAM" id="SSF54523">
    <property type="entry name" value="Pili subunits"/>
    <property type="match status" value="1"/>
</dbReference>
<dbReference type="InterPro" id="IPR012902">
    <property type="entry name" value="N_methyl_site"/>
</dbReference>
<protein>
    <recommendedName>
        <fullName evidence="2">DUF1559 domain-containing protein</fullName>
    </recommendedName>
</protein>
<feature type="domain" description="DUF1559" evidence="2">
    <location>
        <begin position="37"/>
        <end position="296"/>
    </location>
</feature>
<keyword evidence="1" id="KW-0472">Membrane</keyword>
<accession>A0A6C2YIR4</accession>
<dbReference type="NCBIfam" id="TIGR02532">
    <property type="entry name" value="IV_pilin_GFxxxE"/>
    <property type="match status" value="1"/>
</dbReference>